<dbReference type="InterPro" id="IPR011099">
    <property type="entry name" value="Glyco_hydro_67_C"/>
</dbReference>
<dbReference type="GO" id="GO:0046559">
    <property type="term" value="F:alpha-glucuronidase activity"/>
    <property type="evidence" value="ECO:0007669"/>
    <property type="project" value="InterPro"/>
</dbReference>
<evidence type="ECO:0000259" key="9">
    <source>
        <dbReference type="Pfam" id="PF07488"/>
    </source>
</evidence>
<dbReference type="InterPro" id="IPR017853">
    <property type="entry name" value="GH"/>
</dbReference>
<dbReference type="GO" id="GO:0033939">
    <property type="term" value="F:xylan alpha-1,2-glucuronosidase activity"/>
    <property type="evidence" value="ECO:0007669"/>
    <property type="project" value="UniProtKB-EC"/>
</dbReference>
<feature type="domain" description="Glycosyl hydrolase family 67 catalytic" evidence="9">
    <location>
        <begin position="136"/>
        <end position="455"/>
    </location>
</feature>
<dbReference type="InterPro" id="IPR011100">
    <property type="entry name" value="Glyco_hydro_67_cat"/>
</dbReference>
<keyword evidence="4" id="KW-0119">Carbohydrate metabolism</keyword>
<evidence type="ECO:0000256" key="5">
    <source>
        <dbReference type="ARBA" id="ARBA00023295"/>
    </source>
</evidence>
<dbReference type="InterPro" id="IPR005154">
    <property type="entry name" value="Glyco_hydro_67_aGlcAse_N"/>
</dbReference>
<dbReference type="PANTHER" id="PTHR39207:SF1">
    <property type="entry name" value="ALPHA-GLUCURONIDASE A"/>
    <property type="match status" value="1"/>
</dbReference>
<comment type="caution">
    <text evidence="10">The sequence shown here is derived from an EMBL/GenBank/DDBJ whole genome shotgun (WGS) entry which is preliminary data.</text>
</comment>
<dbReference type="EC" id="3.2.1.131" evidence="10"/>
<keyword evidence="5 10" id="KW-0326">Glycosidase</keyword>
<dbReference type="SUPFAM" id="SSF55545">
    <property type="entry name" value="beta-N-acetylhexosaminidase-like domain"/>
    <property type="match status" value="1"/>
</dbReference>
<sequence length="706" mass="78730">MSPSLPMKILRLLPFVFVWIGLLHADDGYRLWLRYDSITDSSYRAATLAAVRRVVLVTPTGADSPTLDAARDELTRGLSGMTGAVPTIAFEKASSAAPAALGTEGYHLRSGSGTVAISAPSDVGALYGAFRLLREIQLGHDVSHLDLSSAPKIDRRLLSHWDNLNRTVERGYAGFSLWEWFVLPDYLSPRYRDYARACASIGINGTVLNNVNADPLILTHPWLRKVAALAGVFRPYGIHVYLAVRFSAPVEIGGLKTADPFDPTVKAWWRAKADEIYRLIPDFGGFVVKANSEGQPGPQTYGRTHADGANLLADALAPHGGIVMWRAFVYDAKNPEDRCKQAYSEFQPLDGRFRDNVVIQIKNGPLDFQPREPFHPLFGAMPRTNVGLEVEITQEYLGNGTCLAFLAPMWREVLKSDTYRPGPGATVARIVDGSATHRHLSLMVGVANTGTDRDWTGHPLAQANWYAFGRLAWNHDLSSAEIAREWTRMTFGPNPDIARKLVPMLLESRETVVDYEMPLGLHHIMSTGNHYGPGPWVDNLPRADWNPVYYNRADAEGLGFDRTATGSNALSQYAPQAAAKWATLATCPDRYLLWFHHVAWGYRLRSGRTLWDELGLHYQHGVDTVRSWQKTWASMKGEIDPETFDHVAALLNIQERDACWWRDACLLYFQTFSHRPLPAGVEPPRHDLAYFEALQIHWAPGNPGEL</sequence>
<evidence type="ECO:0000259" key="8">
    <source>
        <dbReference type="Pfam" id="PF07477"/>
    </source>
</evidence>
<evidence type="ECO:0000256" key="4">
    <source>
        <dbReference type="ARBA" id="ARBA00023277"/>
    </source>
</evidence>
<dbReference type="Gene3D" id="3.20.20.80">
    <property type="entry name" value="Glycosidases"/>
    <property type="match status" value="1"/>
</dbReference>
<evidence type="ECO:0000256" key="3">
    <source>
        <dbReference type="ARBA" id="ARBA00022801"/>
    </source>
</evidence>
<accession>A0A1J5SDJ8</accession>
<keyword evidence="3 10" id="KW-0378">Hydrolase</keyword>
<gene>
    <name evidence="10" type="ORF">GALL_113800</name>
</gene>
<proteinExistence type="inferred from homology"/>
<dbReference type="GO" id="GO:0005576">
    <property type="term" value="C:extracellular region"/>
    <property type="evidence" value="ECO:0007669"/>
    <property type="project" value="InterPro"/>
</dbReference>
<reference evidence="10" key="1">
    <citation type="submission" date="2016-10" db="EMBL/GenBank/DDBJ databases">
        <title>Sequence of Gallionella enrichment culture.</title>
        <authorList>
            <person name="Poehlein A."/>
            <person name="Muehling M."/>
            <person name="Daniel R."/>
        </authorList>
    </citation>
    <scope>NUCLEOTIDE SEQUENCE</scope>
</reference>
<organism evidence="10">
    <name type="scientific">mine drainage metagenome</name>
    <dbReference type="NCBI Taxonomy" id="410659"/>
    <lineage>
        <taxon>unclassified sequences</taxon>
        <taxon>metagenomes</taxon>
        <taxon>ecological metagenomes</taxon>
    </lineage>
</organism>
<dbReference type="Gene3D" id="3.90.1330.10">
    <property type="entry name" value="Alpha-glucuronidase, C-terminal domain"/>
    <property type="match status" value="1"/>
</dbReference>
<dbReference type="InterPro" id="IPR011395">
    <property type="entry name" value="Glyco_hydro_67_aGlcAse"/>
</dbReference>
<evidence type="ECO:0000256" key="1">
    <source>
        <dbReference type="ARBA" id="ARBA00008833"/>
    </source>
</evidence>
<feature type="domain" description="Alpha glucuronidase N-terminal" evidence="7">
    <location>
        <begin position="31"/>
        <end position="92"/>
    </location>
</feature>
<comment type="similarity">
    <text evidence="1">Belongs to the glycosyl hydrolase 67 family.</text>
</comment>
<dbReference type="Pfam" id="PF03648">
    <property type="entry name" value="Glyco_hydro_67N"/>
    <property type="match status" value="1"/>
</dbReference>
<dbReference type="Pfam" id="PF07477">
    <property type="entry name" value="Glyco_hydro_67C"/>
    <property type="match status" value="1"/>
</dbReference>
<dbReference type="AlphaFoldDB" id="A0A1J5SDJ8"/>
<dbReference type="Pfam" id="PF07488">
    <property type="entry name" value="Glyco_hydro_67M"/>
    <property type="match status" value="1"/>
</dbReference>
<evidence type="ECO:0000259" key="7">
    <source>
        <dbReference type="Pfam" id="PF03648"/>
    </source>
</evidence>
<feature type="domain" description="Glycosyl hydrolase family 67 C-terminal" evidence="8">
    <location>
        <begin position="456"/>
        <end position="681"/>
    </location>
</feature>
<dbReference type="EMBL" id="MLJW01000043">
    <property type="protein sequence ID" value="OIR06463.1"/>
    <property type="molecule type" value="Genomic_DNA"/>
</dbReference>
<dbReference type="PANTHER" id="PTHR39207">
    <property type="entry name" value="ALPHA-GLUCURONIDASE A"/>
    <property type="match status" value="1"/>
</dbReference>
<dbReference type="PIRSF" id="PIRSF029900">
    <property type="entry name" value="Alpha-glucuronds"/>
    <property type="match status" value="1"/>
</dbReference>
<dbReference type="GO" id="GO:0045493">
    <property type="term" value="P:xylan catabolic process"/>
    <property type="evidence" value="ECO:0007669"/>
    <property type="project" value="InterPro"/>
</dbReference>
<protein>
    <submittedName>
        <fullName evidence="10">Extracellular xylan exo-alpha-(1-&gt;2)-glucuronosidase</fullName>
        <ecNumber evidence="10">3.2.1.131</ecNumber>
    </submittedName>
</protein>
<evidence type="ECO:0000313" key="10">
    <source>
        <dbReference type="EMBL" id="OIR06463.1"/>
    </source>
</evidence>
<name>A0A1J5SDJ8_9ZZZZ</name>
<evidence type="ECO:0000256" key="6">
    <source>
        <dbReference type="ARBA" id="ARBA00023326"/>
    </source>
</evidence>
<keyword evidence="2" id="KW-0858">Xylan degradation</keyword>
<dbReference type="InterPro" id="IPR029018">
    <property type="entry name" value="Hex-like_dom2"/>
</dbReference>
<dbReference type="SUPFAM" id="SSF51445">
    <property type="entry name" value="(Trans)glycosidases"/>
    <property type="match status" value="1"/>
</dbReference>
<dbReference type="InterPro" id="IPR037054">
    <property type="entry name" value="A-glucoronidase_C_sf"/>
</dbReference>
<keyword evidence="6" id="KW-0624">Polysaccharide degradation</keyword>
<dbReference type="Gene3D" id="3.30.379.10">
    <property type="entry name" value="Chitobiase/beta-hexosaminidase domain 2-like"/>
    <property type="match status" value="1"/>
</dbReference>
<evidence type="ECO:0000256" key="2">
    <source>
        <dbReference type="ARBA" id="ARBA00022651"/>
    </source>
</evidence>